<dbReference type="PANTHER" id="PTHR34571:SF1">
    <property type="entry name" value="(S)-UREIDOGLYCINE AMINOHYDROLASE"/>
    <property type="match status" value="1"/>
</dbReference>
<dbReference type="Proteomes" id="UP000594638">
    <property type="component" value="Unassembled WGS sequence"/>
</dbReference>
<dbReference type="InterPro" id="IPR017627">
    <property type="entry name" value="UGHY"/>
</dbReference>
<reference evidence="1 2" key="1">
    <citation type="submission" date="2019-12" db="EMBL/GenBank/DDBJ databases">
        <authorList>
            <person name="Alioto T."/>
            <person name="Alioto T."/>
            <person name="Gomez Garrido J."/>
        </authorList>
    </citation>
    <scope>NUCLEOTIDE SEQUENCE [LARGE SCALE GENOMIC DNA]</scope>
</reference>
<protein>
    <submittedName>
        <fullName evidence="1">(S)-ureidoglycine aminohydrolase</fullName>
    </submittedName>
</protein>
<proteinExistence type="predicted"/>
<keyword evidence="2" id="KW-1185">Reference proteome</keyword>
<dbReference type="InterPro" id="IPR014710">
    <property type="entry name" value="RmlC-like_jellyroll"/>
</dbReference>
<name>A0A8S0QEF9_OLEEU</name>
<accession>A0A8S0QEF9</accession>
<evidence type="ECO:0000313" key="1">
    <source>
        <dbReference type="EMBL" id="CAA2965921.1"/>
    </source>
</evidence>
<gene>
    <name evidence="1" type="ORF">OLEA9_A116032</name>
</gene>
<dbReference type="OrthoDB" id="4965688at2759"/>
<dbReference type="EMBL" id="CACTIH010001850">
    <property type="protein sequence ID" value="CAA2965921.1"/>
    <property type="molecule type" value="Genomic_DNA"/>
</dbReference>
<comment type="caution">
    <text evidence="1">The sequence shown here is derived from an EMBL/GenBank/DDBJ whole genome shotgun (WGS) entry which is preliminary data.</text>
</comment>
<organism evidence="1 2">
    <name type="scientific">Olea europaea subsp. europaea</name>
    <dbReference type="NCBI Taxonomy" id="158383"/>
    <lineage>
        <taxon>Eukaryota</taxon>
        <taxon>Viridiplantae</taxon>
        <taxon>Streptophyta</taxon>
        <taxon>Embryophyta</taxon>
        <taxon>Tracheophyta</taxon>
        <taxon>Spermatophyta</taxon>
        <taxon>Magnoliopsida</taxon>
        <taxon>eudicotyledons</taxon>
        <taxon>Gunneridae</taxon>
        <taxon>Pentapetalae</taxon>
        <taxon>asterids</taxon>
        <taxon>lamiids</taxon>
        <taxon>Lamiales</taxon>
        <taxon>Oleaceae</taxon>
        <taxon>Oleeae</taxon>
        <taxon>Olea</taxon>
    </lineage>
</organism>
<dbReference type="PANTHER" id="PTHR34571">
    <property type="entry name" value="(S)-UREIDOGLYCINE AMINOHYDROLASE"/>
    <property type="match status" value="1"/>
</dbReference>
<dbReference type="AlphaFoldDB" id="A0A8S0QEF9"/>
<dbReference type="GO" id="GO:0071522">
    <property type="term" value="F:ureidoglycine aminohydrolase activity"/>
    <property type="evidence" value="ECO:0007669"/>
    <property type="project" value="InterPro"/>
</dbReference>
<evidence type="ECO:0000313" key="2">
    <source>
        <dbReference type="Proteomes" id="UP000594638"/>
    </source>
</evidence>
<dbReference type="Gramene" id="OE9A116032T1">
    <property type="protein sequence ID" value="OE9A116032C1"/>
    <property type="gene ID" value="OE9A116032"/>
</dbReference>
<dbReference type="Gene3D" id="2.60.120.10">
    <property type="entry name" value="Jelly Rolls"/>
    <property type="match status" value="1"/>
</dbReference>
<sequence>MGAYLITLAMGSQFVMYLAKMRENSKSGSPPIGVERFVFVLQDTVTLIAVLDISHKLEVQVLTRVLFALFFSVRTA</sequence>